<name>A0AAJ0FWS9_9HYPO</name>
<dbReference type="GO" id="GO:0004497">
    <property type="term" value="F:monooxygenase activity"/>
    <property type="evidence" value="ECO:0007669"/>
    <property type="project" value="UniProtKB-KW"/>
</dbReference>
<dbReference type="Gene3D" id="3.50.50.60">
    <property type="entry name" value="FAD/NAD(P)-binding domain"/>
    <property type="match status" value="1"/>
</dbReference>
<dbReference type="SUPFAM" id="SSF51905">
    <property type="entry name" value="FAD/NAD(P)-binding domain"/>
    <property type="match status" value="1"/>
</dbReference>
<dbReference type="InterPro" id="IPR050493">
    <property type="entry name" value="FAD-dep_Monooxygenase_BioMet"/>
</dbReference>
<keyword evidence="3" id="KW-0285">Flavoprotein</keyword>
<evidence type="ECO:0000256" key="6">
    <source>
        <dbReference type="ARBA" id="ARBA00023033"/>
    </source>
</evidence>
<comment type="caution">
    <text evidence="8">The sequence shown here is derived from an EMBL/GenBank/DDBJ whole genome shotgun (WGS) entry which is preliminary data.</text>
</comment>
<dbReference type="InterPro" id="IPR002938">
    <property type="entry name" value="FAD-bd"/>
</dbReference>
<evidence type="ECO:0000313" key="9">
    <source>
        <dbReference type="Proteomes" id="UP001251528"/>
    </source>
</evidence>
<dbReference type="Proteomes" id="UP001251528">
    <property type="component" value="Unassembled WGS sequence"/>
</dbReference>
<dbReference type="EMBL" id="JASWJB010000160">
    <property type="protein sequence ID" value="KAK2594644.1"/>
    <property type="molecule type" value="Genomic_DNA"/>
</dbReference>
<keyword evidence="5" id="KW-0560">Oxidoreductase</keyword>
<evidence type="ECO:0000256" key="5">
    <source>
        <dbReference type="ARBA" id="ARBA00023002"/>
    </source>
</evidence>
<sequence length="513" mass="57250">MSQQNHKFTILGDKHDYDPEKWASSDTDGLPKRHPETKTNVLIVGAGFGGLMTALECWRKGHNVVGILERNSGPNFSGDLIIIQPSAVAIMRHWPDMYREIEEEKVDAPTFYVRHNGEVIYGPSNPTYNDPEHASKRKNTPFVGPVQIRTQFYQMLLRQVAKIGLRIEYGQRVDRYFEDEAAGLGGVVTEDGSIRVAHIVVAADAVRSRSDLLVAGEHLDTLSSGMSVYRCAYPRELAANNDAIQKRWGPGNVSKEYWLGPGMHLGLFVSDELVVFGLTPRNSLLLEGTDDPTESWDPDVDPEEVLKVLQRVPDWDEAAEGLIRCAPRGSIVHWPLLWRNLRREWTSKSGRVVQLGDCAHSTVPASAAGATLALEDAVTLATCLQLATTGGAGGAPLGAKIYNLLRYQRASCVQKMAFVNSQLLNASTTQWDAIQKDPKQVRIRFPTWVFQHEPESYAYEKYGQAYAHLVSGSEFENTNMPPGHKFVPWTIEEVQQDIREGKRVEDLLDGDWS</sequence>
<comment type="similarity">
    <text evidence="2">Belongs to the paxM FAD-dependent monooxygenase family.</text>
</comment>
<evidence type="ECO:0000256" key="3">
    <source>
        <dbReference type="ARBA" id="ARBA00022630"/>
    </source>
</evidence>
<proteinExistence type="inferred from homology"/>
<evidence type="ECO:0000313" key="8">
    <source>
        <dbReference type="EMBL" id="KAK2594644.1"/>
    </source>
</evidence>
<feature type="domain" description="FAD-binding" evidence="7">
    <location>
        <begin position="38"/>
        <end position="395"/>
    </location>
</feature>
<evidence type="ECO:0000259" key="7">
    <source>
        <dbReference type="Pfam" id="PF01494"/>
    </source>
</evidence>
<dbReference type="PANTHER" id="PTHR13789">
    <property type="entry name" value="MONOOXYGENASE"/>
    <property type="match status" value="1"/>
</dbReference>
<gene>
    <name evidence="8" type="ORF">QQS21_007620</name>
</gene>
<evidence type="ECO:0000256" key="4">
    <source>
        <dbReference type="ARBA" id="ARBA00022827"/>
    </source>
</evidence>
<dbReference type="AlphaFoldDB" id="A0AAJ0FWS9"/>
<keyword evidence="6" id="KW-0503">Monooxygenase</keyword>
<organism evidence="8 9">
    <name type="scientific">Conoideocrella luteorostrata</name>
    <dbReference type="NCBI Taxonomy" id="1105319"/>
    <lineage>
        <taxon>Eukaryota</taxon>
        <taxon>Fungi</taxon>
        <taxon>Dikarya</taxon>
        <taxon>Ascomycota</taxon>
        <taxon>Pezizomycotina</taxon>
        <taxon>Sordariomycetes</taxon>
        <taxon>Hypocreomycetidae</taxon>
        <taxon>Hypocreales</taxon>
        <taxon>Clavicipitaceae</taxon>
        <taxon>Conoideocrella</taxon>
    </lineage>
</organism>
<keyword evidence="4" id="KW-0274">FAD</keyword>
<accession>A0AAJ0FWS9</accession>
<dbReference type="PRINTS" id="PR00420">
    <property type="entry name" value="RNGMNOXGNASE"/>
</dbReference>
<comment type="cofactor">
    <cofactor evidence="1">
        <name>FAD</name>
        <dbReference type="ChEBI" id="CHEBI:57692"/>
    </cofactor>
</comment>
<evidence type="ECO:0000256" key="1">
    <source>
        <dbReference type="ARBA" id="ARBA00001974"/>
    </source>
</evidence>
<dbReference type="InterPro" id="IPR036188">
    <property type="entry name" value="FAD/NAD-bd_sf"/>
</dbReference>
<dbReference type="GO" id="GO:0071949">
    <property type="term" value="F:FAD binding"/>
    <property type="evidence" value="ECO:0007669"/>
    <property type="project" value="InterPro"/>
</dbReference>
<reference evidence="8" key="1">
    <citation type="submission" date="2023-06" db="EMBL/GenBank/DDBJ databases">
        <title>Conoideocrella luteorostrata (Hypocreales: Clavicipitaceae), a potential biocontrol fungus for elongate hemlock scale in United States Christmas tree production areas.</title>
        <authorList>
            <person name="Barrett H."/>
            <person name="Lovett B."/>
            <person name="Macias A.M."/>
            <person name="Stajich J.E."/>
            <person name="Kasson M.T."/>
        </authorList>
    </citation>
    <scope>NUCLEOTIDE SEQUENCE</scope>
    <source>
        <strain evidence="8">ARSEF 14590</strain>
    </source>
</reference>
<keyword evidence="9" id="KW-1185">Reference proteome</keyword>
<evidence type="ECO:0000256" key="2">
    <source>
        <dbReference type="ARBA" id="ARBA00007992"/>
    </source>
</evidence>
<dbReference type="PANTHER" id="PTHR13789:SF315">
    <property type="entry name" value="FAD-DEPENDENT MONOOXYGENASE MDPD"/>
    <property type="match status" value="1"/>
</dbReference>
<dbReference type="Pfam" id="PF01494">
    <property type="entry name" value="FAD_binding_3"/>
    <property type="match status" value="1"/>
</dbReference>
<protein>
    <recommendedName>
        <fullName evidence="7">FAD-binding domain-containing protein</fullName>
    </recommendedName>
</protein>